<evidence type="ECO:0000256" key="3">
    <source>
        <dbReference type="ARBA" id="ARBA00022606"/>
    </source>
</evidence>
<dbReference type="InterPro" id="IPR004117">
    <property type="entry name" value="7tm6_olfct_rcpt"/>
</dbReference>
<reference evidence="11 12" key="1">
    <citation type="submission" date="2016-03" db="EMBL/GenBank/DDBJ databases">
        <title>Cyphomyrmex costatus WGS genome.</title>
        <authorList>
            <person name="Nygaard S."/>
            <person name="Hu H."/>
            <person name="Boomsma J."/>
            <person name="Zhang G."/>
        </authorList>
    </citation>
    <scope>NUCLEOTIDE SEQUENCE [LARGE SCALE GENOMIC DNA]</scope>
    <source>
        <strain evidence="11">MS0001</strain>
        <tissue evidence="11">Whole body</tissue>
    </source>
</reference>
<evidence type="ECO:0000256" key="1">
    <source>
        <dbReference type="ARBA" id="ARBA00004651"/>
    </source>
</evidence>
<evidence type="ECO:0000256" key="7">
    <source>
        <dbReference type="ARBA" id="ARBA00023136"/>
    </source>
</evidence>
<comment type="subcellular location">
    <subcellularLocation>
        <location evidence="1 10">Cell membrane</location>
        <topology evidence="1 10">Multi-pass membrane protein</topology>
    </subcellularLocation>
</comment>
<dbReference type="GO" id="GO:0005549">
    <property type="term" value="F:odorant binding"/>
    <property type="evidence" value="ECO:0007669"/>
    <property type="project" value="InterPro"/>
</dbReference>
<dbReference type="PANTHER" id="PTHR21137:SF35">
    <property type="entry name" value="ODORANT RECEPTOR 19A-RELATED"/>
    <property type="match status" value="1"/>
</dbReference>
<gene>
    <name evidence="11" type="ORF">ALC62_03633</name>
</gene>
<keyword evidence="8 10" id="KW-0675">Receptor</keyword>
<evidence type="ECO:0000256" key="10">
    <source>
        <dbReference type="RuleBase" id="RU351113"/>
    </source>
</evidence>
<comment type="similarity">
    <text evidence="10">Belongs to the insect chemoreceptor superfamily. Heteromeric odorant receptor channel (TC 1.A.69) family.</text>
</comment>
<dbReference type="GO" id="GO:0007165">
    <property type="term" value="P:signal transduction"/>
    <property type="evidence" value="ECO:0007669"/>
    <property type="project" value="UniProtKB-KW"/>
</dbReference>
<keyword evidence="2" id="KW-1003">Cell membrane</keyword>
<dbReference type="Proteomes" id="UP000078542">
    <property type="component" value="Unassembled WGS sequence"/>
</dbReference>
<evidence type="ECO:0000256" key="2">
    <source>
        <dbReference type="ARBA" id="ARBA00022475"/>
    </source>
</evidence>
<keyword evidence="5 10" id="KW-0552">Olfaction</keyword>
<feature type="transmembrane region" description="Helical" evidence="10">
    <location>
        <begin position="431"/>
        <end position="455"/>
    </location>
</feature>
<evidence type="ECO:0000256" key="9">
    <source>
        <dbReference type="ARBA" id="ARBA00023224"/>
    </source>
</evidence>
<dbReference type="EMBL" id="KQ977141">
    <property type="protein sequence ID" value="KYN05348.1"/>
    <property type="molecule type" value="Genomic_DNA"/>
</dbReference>
<feature type="transmembrane region" description="Helical" evidence="10">
    <location>
        <begin position="294"/>
        <end position="320"/>
    </location>
</feature>
<dbReference type="AlphaFoldDB" id="A0A195CXF9"/>
<feature type="transmembrane region" description="Helical" evidence="10">
    <location>
        <begin position="48"/>
        <end position="81"/>
    </location>
</feature>
<evidence type="ECO:0000256" key="5">
    <source>
        <dbReference type="ARBA" id="ARBA00022725"/>
    </source>
</evidence>
<keyword evidence="6 10" id="KW-1133">Transmembrane helix</keyword>
<feature type="transmembrane region" description="Helical" evidence="10">
    <location>
        <begin position="169"/>
        <end position="188"/>
    </location>
</feature>
<keyword evidence="9 10" id="KW-0807">Transducer</keyword>
<evidence type="ECO:0000256" key="6">
    <source>
        <dbReference type="ARBA" id="ARBA00022989"/>
    </source>
</evidence>
<evidence type="ECO:0000313" key="12">
    <source>
        <dbReference type="Proteomes" id="UP000078542"/>
    </source>
</evidence>
<protein>
    <recommendedName>
        <fullName evidence="10">Odorant receptor</fullName>
    </recommendedName>
</protein>
<accession>A0A195CXF9</accession>
<evidence type="ECO:0000256" key="4">
    <source>
        <dbReference type="ARBA" id="ARBA00022692"/>
    </source>
</evidence>
<dbReference type="GO" id="GO:0005886">
    <property type="term" value="C:plasma membrane"/>
    <property type="evidence" value="ECO:0007669"/>
    <property type="project" value="UniProtKB-SubCell"/>
</dbReference>
<dbReference type="PANTHER" id="PTHR21137">
    <property type="entry name" value="ODORANT RECEPTOR"/>
    <property type="match status" value="1"/>
</dbReference>
<keyword evidence="4 10" id="KW-0812">Transmembrane</keyword>
<keyword evidence="12" id="KW-1185">Reference proteome</keyword>
<sequence length="459" mass="54019">MAYCYFGLIFCGIFQYLPIILDVILPLNDSRPCQLFVVTEYFVNQEKYFYVLLLHEVLAYIIGTITLCGTSATIMICIVHACALFKIASCRIENAIKKSTLIIPSPRKEYFFYRRTVHAVVMHQRATKFVELLTSSFAILFFILIIVGVSSFSLNLFQFLQLITFTKNISQAFIVAIWIFFHLNYMFIANYGGQELLNHGLKLFKATKTLALLERNYKIYRIILKTLGLWPYEQTYLTWLHKVLFISIFLTFLLAQLYIEQLKILLEQIQNDWNSLQDKLETDIIEKYACNMRLFAIAMMVYCQISLFLCGLFELFPLILNVVLPLNESRPFHLIALTEYFVNQEKYIRYLLLHEMLIGYIAMYTLWGICVILVMYMMHACALFKIASFRIENAVEKNILMVPSPKRECLLFQKIIQAVVMHRRAIESVPLYFYYIIFCKLFPQYILFFESFYALKINN</sequence>
<keyword evidence="7 10" id="KW-0472">Membrane</keyword>
<keyword evidence="3 10" id="KW-0716">Sensory transduction</keyword>
<evidence type="ECO:0000313" key="11">
    <source>
        <dbReference type="EMBL" id="KYN05348.1"/>
    </source>
</evidence>
<feature type="transmembrane region" description="Helical" evidence="10">
    <location>
        <begin position="357"/>
        <end position="378"/>
    </location>
</feature>
<name>A0A195CXF9_9HYME</name>
<feature type="transmembrane region" description="Helical" evidence="10">
    <location>
        <begin position="6"/>
        <end position="27"/>
    </location>
</feature>
<proteinExistence type="inferred from homology"/>
<feature type="transmembrane region" description="Helical" evidence="10">
    <location>
        <begin position="137"/>
        <end position="157"/>
    </location>
</feature>
<organism evidence="11 12">
    <name type="scientific">Cyphomyrmex costatus</name>
    <dbReference type="NCBI Taxonomy" id="456900"/>
    <lineage>
        <taxon>Eukaryota</taxon>
        <taxon>Metazoa</taxon>
        <taxon>Ecdysozoa</taxon>
        <taxon>Arthropoda</taxon>
        <taxon>Hexapoda</taxon>
        <taxon>Insecta</taxon>
        <taxon>Pterygota</taxon>
        <taxon>Neoptera</taxon>
        <taxon>Endopterygota</taxon>
        <taxon>Hymenoptera</taxon>
        <taxon>Apocrita</taxon>
        <taxon>Aculeata</taxon>
        <taxon>Formicoidea</taxon>
        <taxon>Formicidae</taxon>
        <taxon>Myrmicinae</taxon>
        <taxon>Cyphomyrmex</taxon>
    </lineage>
</organism>
<dbReference type="GO" id="GO:0004984">
    <property type="term" value="F:olfactory receptor activity"/>
    <property type="evidence" value="ECO:0007669"/>
    <property type="project" value="InterPro"/>
</dbReference>
<evidence type="ECO:0000256" key="8">
    <source>
        <dbReference type="ARBA" id="ARBA00023170"/>
    </source>
</evidence>